<organism evidence="10 11">
    <name type="scientific">Marinobacter salarius</name>
    <dbReference type="NCBI Taxonomy" id="1420917"/>
    <lineage>
        <taxon>Bacteria</taxon>
        <taxon>Pseudomonadati</taxon>
        <taxon>Pseudomonadota</taxon>
        <taxon>Gammaproteobacteria</taxon>
        <taxon>Pseudomonadales</taxon>
        <taxon>Marinobacteraceae</taxon>
        <taxon>Marinobacter</taxon>
    </lineage>
</organism>
<dbReference type="GO" id="GO:0009117">
    <property type="term" value="P:nucleotide metabolic process"/>
    <property type="evidence" value="ECO:0007669"/>
    <property type="project" value="UniProtKB-KW"/>
</dbReference>
<dbReference type="Pfam" id="PF02545">
    <property type="entry name" value="Maf"/>
    <property type="match status" value="1"/>
</dbReference>
<evidence type="ECO:0000256" key="5">
    <source>
        <dbReference type="ARBA" id="ARBA00050213"/>
    </source>
</evidence>
<dbReference type="Gene3D" id="3.90.950.10">
    <property type="match status" value="1"/>
</dbReference>
<feature type="site" description="Important for substrate specificity" evidence="9">
    <location>
        <position position="157"/>
    </location>
</feature>
<dbReference type="AlphaFoldDB" id="A0A1W6K8F9"/>
<accession>A0A1W6K8F9</accession>
<dbReference type="CDD" id="cd00555">
    <property type="entry name" value="Maf"/>
    <property type="match status" value="1"/>
</dbReference>
<comment type="function">
    <text evidence="6 9">Nucleoside triphosphate pyrophosphatase that hydrolyzes 7-methyl-GTP (m(7)GTP). May have a dual role in cell division arrest and in preventing the incorporation of modified nucleotides into cellular nucleic acids.</text>
</comment>
<comment type="subcellular location">
    <subcellularLocation>
        <location evidence="1 9">Cytoplasm</location>
    </subcellularLocation>
</comment>
<dbReference type="Proteomes" id="UP000193100">
    <property type="component" value="Chromosome"/>
</dbReference>
<dbReference type="EMBL" id="CP020931">
    <property type="protein sequence ID" value="ARM83715.1"/>
    <property type="molecule type" value="Genomic_DNA"/>
</dbReference>
<dbReference type="RefSeq" id="WP_036205007.1">
    <property type="nucleotide sequence ID" value="NZ_CP021333.1"/>
</dbReference>
<evidence type="ECO:0000256" key="6">
    <source>
        <dbReference type="ARBA" id="ARBA00053369"/>
    </source>
</evidence>
<gene>
    <name evidence="10" type="primary">yceF</name>
    <name evidence="10" type="ORF">MARSALSMR5_01630</name>
</gene>
<dbReference type="STRING" id="1420917.AU15_10415"/>
<dbReference type="EC" id="3.6.1.-" evidence="9"/>
<evidence type="ECO:0000256" key="3">
    <source>
        <dbReference type="ARBA" id="ARBA00022801"/>
    </source>
</evidence>
<protein>
    <recommendedName>
        <fullName evidence="8 9">7-methyl-GTP pyrophosphatase</fullName>
        <shortName evidence="9">m(7)GTP pyrophosphatase</shortName>
        <ecNumber evidence="9">3.6.1.-</ecNumber>
    </recommendedName>
</protein>
<evidence type="ECO:0000256" key="2">
    <source>
        <dbReference type="ARBA" id="ARBA00022490"/>
    </source>
</evidence>
<sequence>MQHRPLLLASSSPYRRQLMERLGLPFQAASPNVDESPEISEGPEQLAVRLALKKAEALAGDYPDHWIIGSDQIACLEDGTVLNKPGNHERAVQQLKRSSGQRVSFLTGLVLLDSGTNERQSHCEHFHAYFRELDADEIDNYLHTETPYDCAGSFKMEGLGITLFKRLEGDDPNSLIGLPLIALTRMLLNWGLNPLHQPHDPQRSSSRDSAK</sequence>
<dbReference type="SUPFAM" id="SSF52972">
    <property type="entry name" value="ITPase-like"/>
    <property type="match status" value="1"/>
</dbReference>
<dbReference type="InterPro" id="IPR003697">
    <property type="entry name" value="Maf-like"/>
</dbReference>
<keyword evidence="4 9" id="KW-0546">Nucleotide metabolism</keyword>
<evidence type="ECO:0000256" key="1">
    <source>
        <dbReference type="ARBA" id="ARBA00004496"/>
    </source>
</evidence>
<dbReference type="PIRSF" id="PIRSF006305">
    <property type="entry name" value="Maf"/>
    <property type="match status" value="1"/>
</dbReference>
<name>A0A1W6K8F9_9GAMM</name>
<comment type="cofactor">
    <cofactor evidence="9">
        <name>a divalent metal cation</name>
        <dbReference type="ChEBI" id="CHEBI:60240"/>
    </cofactor>
</comment>
<proteinExistence type="inferred from homology"/>
<keyword evidence="2 9" id="KW-0963">Cytoplasm</keyword>
<dbReference type="PANTHER" id="PTHR43213">
    <property type="entry name" value="BIFUNCTIONAL DTTP/UTP PYROPHOSPHATASE/METHYLTRANSFERASE PROTEIN-RELATED"/>
    <property type="match status" value="1"/>
</dbReference>
<comment type="similarity">
    <text evidence="7 9">Belongs to the Maf family. YceF subfamily.</text>
</comment>
<feature type="site" description="Important for substrate specificity" evidence="9">
    <location>
        <position position="14"/>
    </location>
</feature>
<evidence type="ECO:0000313" key="10">
    <source>
        <dbReference type="EMBL" id="ARM83715.1"/>
    </source>
</evidence>
<dbReference type="HAMAP" id="MF_00528">
    <property type="entry name" value="Maf"/>
    <property type="match status" value="1"/>
</dbReference>
<dbReference type="FunFam" id="3.90.950.10:FF:000005">
    <property type="entry name" value="7-methyl-GTP pyrophosphatase"/>
    <property type="match status" value="1"/>
</dbReference>
<dbReference type="InterPro" id="IPR029001">
    <property type="entry name" value="ITPase-like_fam"/>
</dbReference>
<comment type="caution">
    <text evidence="9">Lacks conserved residue(s) required for the propagation of feature annotation.</text>
</comment>
<reference evidence="10 11" key="1">
    <citation type="submission" date="2017-04" db="EMBL/GenBank/DDBJ databases">
        <title>Genome Sequence of Marinobacter salarius strain SMR5 Isolated from a culture of the Diatom Skeletonema marinoi.</title>
        <authorList>
            <person name="Topel M."/>
            <person name="Pinder M.I.M."/>
            <person name="Johansson O.N."/>
            <person name="Kourtchenko O."/>
            <person name="Godhe A."/>
            <person name="Clarke A.K."/>
        </authorList>
    </citation>
    <scope>NUCLEOTIDE SEQUENCE [LARGE SCALE GENOMIC DNA]</scope>
    <source>
        <strain evidence="10 11">SMR5</strain>
    </source>
</reference>
<feature type="site" description="Important for substrate specificity" evidence="9">
    <location>
        <position position="72"/>
    </location>
</feature>
<comment type="catalytic activity">
    <reaction evidence="5 9">
        <text>N(7)-methyl-GTP + H2O = N(7)-methyl-GMP + diphosphate + H(+)</text>
        <dbReference type="Rhea" id="RHEA:58744"/>
        <dbReference type="ChEBI" id="CHEBI:15377"/>
        <dbReference type="ChEBI" id="CHEBI:15378"/>
        <dbReference type="ChEBI" id="CHEBI:33019"/>
        <dbReference type="ChEBI" id="CHEBI:58285"/>
        <dbReference type="ChEBI" id="CHEBI:87133"/>
    </reaction>
</comment>
<dbReference type="GO" id="GO:0005737">
    <property type="term" value="C:cytoplasm"/>
    <property type="evidence" value="ECO:0007669"/>
    <property type="project" value="UniProtKB-SubCell"/>
</dbReference>
<dbReference type="PANTHER" id="PTHR43213:SF10">
    <property type="entry name" value="7-METHYL-GTP PYROPHOSPHATASE"/>
    <property type="match status" value="1"/>
</dbReference>
<dbReference type="NCBIfam" id="TIGR00172">
    <property type="entry name" value="maf"/>
    <property type="match status" value="1"/>
</dbReference>
<keyword evidence="3 9" id="KW-0378">Hydrolase</keyword>
<evidence type="ECO:0000256" key="7">
    <source>
        <dbReference type="ARBA" id="ARBA00060749"/>
    </source>
</evidence>
<evidence type="ECO:0000256" key="8">
    <source>
        <dbReference type="ARBA" id="ARBA00068163"/>
    </source>
</evidence>
<evidence type="ECO:0000256" key="9">
    <source>
        <dbReference type="HAMAP-Rule" id="MF_00528"/>
    </source>
</evidence>
<feature type="active site" description="Proton acceptor" evidence="9">
    <location>
        <position position="71"/>
    </location>
</feature>
<evidence type="ECO:0000313" key="11">
    <source>
        <dbReference type="Proteomes" id="UP000193100"/>
    </source>
</evidence>
<dbReference type="GO" id="GO:0047429">
    <property type="term" value="F:nucleoside triphosphate diphosphatase activity"/>
    <property type="evidence" value="ECO:0007669"/>
    <property type="project" value="InterPro"/>
</dbReference>
<evidence type="ECO:0000256" key="4">
    <source>
        <dbReference type="ARBA" id="ARBA00023080"/>
    </source>
</evidence>